<dbReference type="Gene3D" id="3.30.70.1170">
    <property type="entry name" value="Sun protein, domain 3"/>
    <property type="match status" value="1"/>
</dbReference>
<dbReference type="AlphaFoldDB" id="A0A2P8CE35"/>
<keyword evidence="2 6" id="KW-0489">Methyltransferase</keyword>
<dbReference type="PRINTS" id="PR02008">
    <property type="entry name" value="RCMTFAMILY"/>
</dbReference>
<dbReference type="Proteomes" id="UP000396862">
    <property type="component" value="Unassembled WGS sequence"/>
</dbReference>
<dbReference type="EMBL" id="BLAU01000001">
    <property type="protein sequence ID" value="GET21872.1"/>
    <property type="molecule type" value="Genomic_DNA"/>
</dbReference>
<dbReference type="RefSeq" id="WP_106542047.1">
    <property type="nucleotide sequence ID" value="NZ_BLAU01000001.1"/>
</dbReference>
<name>A0A2P8CE35_9BACT</name>
<sequence length="468" mass="52892">MATQLPESFTQRMQAQLGDEFEAFQQSLSEAAVSSIRVNSAKAQKPANGIPVPWCQTGFYLEERPFYTLDPFLHAGVYYVQEASSMFSEQAFRQLPDEPLKVLDLCGAPGGKSTHIASLLPENSLLVSNEVIRSRAVILSENLKKWGNPNVMVTNNDPKDFATFEGQFDVLVVDAPCSGEGLFRRDENAIAEWSPENTQLCAQRQQRILADVWPALKPGGILIYSTCTYNPGENEENLKWLNEFANVENISLPMKAEWGVTETEAGGLSGYRFYPHKTKGEGFFMAVVRKLDGQTTRMPRKMKSAAFSPASRAEKALVEGWLTGDNLDIFKLNDTLFAFPSKYAAELTWLQKGLRIVHAGVKIGEQKKKEVVPAHELALSPILKRGTFPEIELTLDDAIKFLHRDEIRPEAKERGWHLLTYRNIPLGWAKNLGNRFNSNYPKEWRIRMDITEYLAEKLEEEKAKFPIR</sequence>
<dbReference type="GO" id="GO:0001510">
    <property type="term" value="P:RNA methylation"/>
    <property type="evidence" value="ECO:0007669"/>
    <property type="project" value="InterPro"/>
</dbReference>
<dbReference type="Pfam" id="PF01189">
    <property type="entry name" value="Methyltr_RsmB-F"/>
    <property type="match status" value="1"/>
</dbReference>
<reference evidence="8 11" key="2">
    <citation type="submission" date="2019-10" db="EMBL/GenBank/DDBJ databases">
        <title>Prolixibacter strains distinguished by the presence of nitrate reductase genes were adept at nitrate-dependent anaerobic corrosion of metallic iron and carbon steel.</title>
        <authorList>
            <person name="Iino T."/>
            <person name="Shono N."/>
            <person name="Ito K."/>
            <person name="Nakamura R."/>
            <person name="Sueoka K."/>
            <person name="Harayama S."/>
            <person name="Ohkuma M."/>
        </authorList>
    </citation>
    <scope>NUCLEOTIDE SEQUENCE [LARGE SCALE GENOMIC DNA]</scope>
    <source>
        <strain evidence="8 11">MIC1-1</strain>
    </source>
</reference>
<dbReference type="GO" id="GO:0003723">
    <property type="term" value="F:RNA binding"/>
    <property type="evidence" value="ECO:0007669"/>
    <property type="project" value="UniProtKB-UniRule"/>
</dbReference>
<feature type="binding site" evidence="6">
    <location>
        <position position="174"/>
    </location>
    <ligand>
        <name>S-adenosyl-L-methionine</name>
        <dbReference type="ChEBI" id="CHEBI:59789"/>
    </ligand>
</feature>
<dbReference type="Proteomes" id="UP000240621">
    <property type="component" value="Unassembled WGS sequence"/>
</dbReference>
<accession>A0A2P8CE35</accession>
<evidence type="ECO:0000256" key="3">
    <source>
        <dbReference type="ARBA" id="ARBA00022679"/>
    </source>
</evidence>
<dbReference type="InterPro" id="IPR001678">
    <property type="entry name" value="MeTrfase_RsmB-F_NOP2_dom"/>
</dbReference>
<evidence type="ECO:0000256" key="5">
    <source>
        <dbReference type="ARBA" id="ARBA00022884"/>
    </source>
</evidence>
<proteinExistence type="inferred from homology"/>
<evidence type="ECO:0000313" key="11">
    <source>
        <dbReference type="Proteomes" id="UP000396862"/>
    </source>
</evidence>
<feature type="binding site" evidence="6">
    <location>
        <position position="157"/>
    </location>
    <ligand>
        <name>S-adenosyl-L-methionine</name>
        <dbReference type="ChEBI" id="CHEBI:59789"/>
    </ligand>
</feature>
<evidence type="ECO:0000256" key="4">
    <source>
        <dbReference type="ARBA" id="ARBA00022691"/>
    </source>
</evidence>
<gene>
    <name evidence="9" type="ORF">CLV93_104175</name>
    <name evidence="8" type="ORF">JCM18694_21180</name>
</gene>
<dbReference type="Pfam" id="PF13636">
    <property type="entry name" value="Methyltranf_PUA"/>
    <property type="match status" value="1"/>
</dbReference>
<keyword evidence="3 6" id="KW-0808">Transferase</keyword>
<keyword evidence="5 6" id="KW-0694">RNA-binding</keyword>
<dbReference type="Gene3D" id="2.30.130.60">
    <property type="match status" value="1"/>
</dbReference>
<keyword evidence="4 6" id="KW-0949">S-adenosyl-L-methionine</keyword>
<dbReference type="InterPro" id="IPR027391">
    <property type="entry name" value="Nol1_Nop2_Fmu_2"/>
</dbReference>
<evidence type="ECO:0000259" key="7">
    <source>
        <dbReference type="PROSITE" id="PS51686"/>
    </source>
</evidence>
<dbReference type="CDD" id="cd02440">
    <property type="entry name" value="AdoMet_MTases"/>
    <property type="match status" value="1"/>
</dbReference>
<evidence type="ECO:0000256" key="1">
    <source>
        <dbReference type="ARBA" id="ARBA00022490"/>
    </source>
</evidence>
<keyword evidence="11" id="KW-1185">Reference proteome</keyword>
<dbReference type="EMBL" id="PYGC01000004">
    <property type="protein sequence ID" value="PSK83245.1"/>
    <property type="molecule type" value="Genomic_DNA"/>
</dbReference>
<comment type="similarity">
    <text evidence="6">Belongs to the class I-like SAM-binding methyltransferase superfamily. RsmB/NOP family.</text>
</comment>
<dbReference type="PANTHER" id="PTHR22807:SF30">
    <property type="entry name" value="28S RRNA (CYTOSINE(4447)-C(5))-METHYLTRANSFERASE-RELATED"/>
    <property type="match status" value="1"/>
</dbReference>
<evidence type="ECO:0000313" key="9">
    <source>
        <dbReference type="EMBL" id="PSK83245.1"/>
    </source>
</evidence>
<dbReference type="OrthoDB" id="9810297at2"/>
<reference evidence="9 10" key="1">
    <citation type="submission" date="2018-03" db="EMBL/GenBank/DDBJ databases">
        <title>Genomic Encyclopedia of Archaeal and Bacterial Type Strains, Phase II (KMG-II): from individual species to whole genera.</title>
        <authorList>
            <person name="Goeker M."/>
        </authorList>
    </citation>
    <scope>NUCLEOTIDE SEQUENCE [LARGE SCALE GENOMIC DNA]</scope>
    <source>
        <strain evidence="9 10">DSM 27267</strain>
    </source>
</reference>
<dbReference type="InterPro" id="IPR049560">
    <property type="entry name" value="MeTrfase_RsmB-F_NOP2_cat"/>
</dbReference>
<evidence type="ECO:0000256" key="6">
    <source>
        <dbReference type="PROSITE-ProRule" id="PRU01023"/>
    </source>
</evidence>
<evidence type="ECO:0000256" key="2">
    <source>
        <dbReference type="ARBA" id="ARBA00022603"/>
    </source>
</evidence>
<keyword evidence="1" id="KW-0963">Cytoplasm</keyword>
<dbReference type="SUPFAM" id="SSF53335">
    <property type="entry name" value="S-adenosyl-L-methionine-dependent methyltransferases"/>
    <property type="match status" value="1"/>
</dbReference>
<feature type="domain" description="SAM-dependent MTase RsmB/NOP-type" evidence="7">
    <location>
        <begin position="1"/>
        <end position="291"/>
    </location>
</feature>
<dbReference type="PROSITE" id="PS51686">
    <property type="entry name" value="SAM_MT_RSMB_NOP"/>
    <property type="match status" value="1"/>
</dbReference>
<comment type="caution">
    <text evidence="6">Lacks conserved residue(s) required for the propagation of feature annotation.</text>
</comment>
<comment type="caution">
    <text evidence="9">The sequence shown here is derived from an EMBL/GenBank/DDBJ whole genome shotgun (WGS) entry which is preliminary data.</text>
</comment>
<evidence type="ECO:0000313" key="8">
    <source>
        <dbReference type="EMBL" id="GET21872.1"/>
    </source>
</evidence>
<feature type="binding site" evidence="6">
    <location>
        <position position="130"/>
    </location>
    <ligand>
        <name>S-adenosyl-L-methionine</name>
        <dbReference type="ChEBI" id="CHEBI:59789"/>
    </ligand>
</feature>
<evidence type="ECO:0000313" key="10">
    <source>
        <dbReference type="Proteomes" id="UP000240621"/>
    </source>
</evidence>
<protein>
    <submittedName>
        <fullName evidence="9">16S rRNA C967 or C1407 C5-methylase (RsmB/RsmF family)</fullName>
    </submittedName>
    <submittedName>
        <fullName evidence="8">rRNA cytosine-C5-methyltransferase</fullName>
    </submittedName>
</protein>
<dbReference type="Gene3D" id="3.40.50.150">
    <property type="entry name" value="Vaccinia Virus protein VP39"/>
    <property type="match status" value="1"/>
</dbReference>
<dbReference type="InterPro" id="IPR029063">
    <property type="entry name" value="SAM-dependent_MTases_sf"/>
</dbReference>
<dbReference type="InterPro" id="IPR023267">
    <property type="entry name" value="RCMT"/>
</dbReference>
<organism evidence="9 10">
    <name type="scientific">Prolixibacter denitrificans</name>
    <dbReference type="NCBI Taxonomy" id="1541063"/>
    <lineage>
        <taxon>Bacteria</taxon>
        <taxon>Pseudomonadati</taxon>
        <taxon>Bacteroidota</taxon>
        <taxon>Bacteroidia</taxon>
        <taxon>Marinilabiliales</taxon>
        <taxon>Prolixibacteraceae</taxon>
        <taxon>Prolixibacter</taxon>
    </lineage>
</organism>
<feature type="active site" description="Nucleophile" evidence="6">
    <location>
        <position position="227"/>
    </location>
</feature>
<dbReference type="InterPro" id="IPR031341">
    <property type="entry name" value="Methyltr_RsmF_N"/>
</dbReference>
<dbReference type="PANTHER" id="PTHR22807">
    <property type="entry name" value="NOP2 YEAST -RELATED NOL1/NOP2/FMU SUN DOMAIN-CONTAINING"/>
    <property type="match status" value="1"/>
</dbReference>
<dbReference type="GO" id="GO:0008173">
    <property type="term" value="F:RNA methyltransferase activity"/>
    <property type="evidence" value="ECO:0007669"/>
    <property type="project" value="InterPro"/>
</dbReference>
<dbReference type="Pfam" id="PF17125">
    <property type="entry name" value="Methyltr_RsmF_N"/>
    <property type="match status" value="1"/>
</dbReference>